<accession>A0A813NP73</accession>
<protein>
    <submittedName>
        <fullName evidence="2">Uncharacterized protein</fullName>
    </submittedName>
</protein>
<feature type="compositionally biased region" description="Polar residues" evidence="1">
    <location>
        <begin position="20"/>
        <end position="30"/>
    </location>
</feature>
<comment type="caution">
    <text evidence="2">The sequence shown here is derived from an EMBL/GenBank/DDBJ whole genome shotgun (WGS) entry which is preliminary data.</text>
</comment>
<dbReference type="Proteomes" id="UP000663870">
    <property type="component" value="Unassembled WGS sequence"/>
</dbReference>
<organism evidence="2 4">
    <name type="scientific">Rotaria sordida</name>
    <dbReference type="NCBI Taxonomy" id="392033"/>
    <lineage>
        <taxon>Eukaryota</taxon>
        <taxon>Metazoa</taxon>
        <taxon>Spiralia</taxon>
        <taxon>Gnathifera</taxon>
        <taxon>Rotifera</taxon>
        <taxon>Eurotatoria</taxon>
        <taxon>Bdelloidea</taxon>
        <taxon>Philodinida</taxon>
        <taxon>Philodinidae</taxon>
        <taxon>Rotaria</taxon>
    </lineage>
</organism>
<evidence type="ECO:0000313" key="5">
    <source>
        <dbReference type="Proteomes" id="UP000663870"/>
    </source>
</evidence>
<dbReference type="Proteomes" id="UP000663854">
    <property type="component" value="Unassembled WGS sequence"/>
</dbReference>
<evidence type="ECO:0000256" key="1">
    <source>
        <dbReference type="SAM" id="MobiDB-lite"/>
    </source>
</evidence>
<dbReference type="EMBL" id="CAJNOH010000007">
    <property type="protein sequence ID" value="CAF0739407.1"/>
    <property type="molecule type" value="Genomic_DNA"/>
</dbReference>
<evidence type="ECO:0000313" key="3">
    <source>
        <dbReference type="EMBL" id="CAF0801991.1"/>
    </source>
</evidence>
<reference evidence="2" key="1">
    <citation type="submission" date="2021-02" db="EMBL/GenBank/DDBJ databases">
        <authorList>
            <person name="Nowell W R."/>
        </authorList>
    </citation>
    <scope>NUCLEOTIDE SEQUENCE</scope>
</reference>
<proteinExistence type="predicted"/>
<dbReference type="EMBL" id="CAJNOL010000059">
    <property type="protein sequence ID" value="CAF0801991.1"/>
    <property type="molecule type" value="Genomic_DNA"/>
</dbReference>
<evidence type="ECO:0000313" key="2">
    <source>
        <dbReference type="EMBL" id="CAF0739407.1"/>
    </source>
</evidence>
<evidence type="ECO:0000313" key="4">
    <source>
        <dbReference type="Proteomes" id="UP000663854"/>
    </source>
</evidence>
<name>A0A813NP73_9BILA</name>
<feature type="region of interest" description="Disordered" evidence="1">
    <location>
        <begin position="17"/>
        <end position="36"/>
    </location>
</feature>
<gene>
    <name evidence="3" type="ORF">JXQ802_LOCUS4277</name>
    <name evidence="2" type="ORF">PYM288_LOCUS1465</name>
</gene>
<keyword evidence="5" id="KW-1185">Reference proteome</keyword>
<dbReference type="AlphaFoldDB" id="A0A813NP73"/>
<sequence>MLCYKHWLSHQTIEDDQQEMDYTSSSTINPDSDIDENENFSDLLTECTNHDEYHRSETNLYDSIQLEENMFNETISSNENQEMIESKIYEKEIEWWNEITPWKNSENFNTKIKEEPKTISTKYINKNEDSNYNIKQKRHISKKKFERSIACRSYCGQCPLTFDGAFGLIQAYHQHQLCLSSKNLNKNICLYQHFHSKHGFTGEVSMRLVRAIIHQQDPYEIKLFSSINDTPLTLYDPFHKVKCPLSTRYDIINTPCLTQEITRKSIRRHLFGVHRLDEQTINKLIKEMIK</sequence>